<feature type="compositionally biased region" description="Basic and acidic residues" evidence="3">
    <location>
        <begin position="1"/>
        <end position="11"/>
    </location>
</feature>
<sequence>MLPSERGERESGAYGMGNTKAPATTRKTKKKGRPSLLDIQSRSLRLQQEKHCDPSPDGDNRRAAGDREDSDQGRREKKLRPVLRLSDNPNADSAAARSESDDGRTRKVGLVRNDPQAQRQNPTLKVTDLPQDYGPTTSLPDKKLLVFILDRLQKKDSYGVFAEPVDPEELPDYHDIIKHPMDFATIRKKVSDGVYGNLEQFENDVFLICSNAMQYNASDTIYHRQARAIQELAKKNFYNLRQERDDNEQEPKPARRGRPPTKDIFKKIGRPPSVDARDTRYSVNFSPDLSQKVLDKTTLTNLPTKTCGIRNTEAHNSNRNEDTSGSSTSKYSKKSVVIDENRRNAFTEAQEPSVLTTFDGERKQLIPVGLYTEHAYAQSLARFAAKFGPVGWDIAARRIEHVLPRGTKFGRGWVGEKDASSQMSQPPLISISPHSFQPENTPSTSASISENAVDDTENEVKARSTPSATPSLPCRYLDSAEYSTRDRESSSKPQSAVGFHGTWQKVANQLPKVGAMQPPLNGFNTPLGFNHLAHSGRTFNASSPPGNSSFEAMVMHSRVPTNMLPINSIQPSTSNRVNSAADPNTVSSFLPDDSHGCQRTREAVTMPRPVSFPHNLNLGFHPTGSPVSGVLLDSQNPNPNLALGL</sequence>
<evidence type="ECO:0000259" key="4">
    <source>
        <dbReference type="PROSITE" id="PS50014"/>
    </source>
</evidence>
<comment type="caution">
    <text evidence="5">The sequence shown here is derived from an EMBL/GenBank/DDBJ whole genome shotgun (WGS) entry which is preliminary data.</text>
</comment>
<evidence type="ECO:0000313" key="5">
    <source>
        <dbReference type="EMBL" id="KAG6486418.1"/>
    </source>
</evidence>
<dbReference type="PRINTS" id="PR00503">
    <property type="entry name" value="BROMODOMAIN"/>
</dbReference>
<organism evidence="5 6">
    <name type="scientific">Zingiber officinale</name>
    <name type="common">Ginger</name>
    <name type="synonym">Amomum zingiber</name>
    <dbReference type="NCBI Taxonomy" id="94328"/>
    <lineage>
        <taxon>Eukaryota</taxon>
        <taxon>Viridiplantae</taxon>
        <taxon>Streptophyta</taxon>
        <taxon>Embryophyta</taxon>
        <taxon>Tracheophyta</taxon>
        <taxon>Spermatophyta</taxon>
        <taxon>Magnoliopsida</taxon>
        <taxon>Liliopsida</taxon>
        <taxon>Zingiberales</taxon>
        <taxon>Zingiberaceae</taxon>
        <taxon>Zingiber</taxon>
    </lineage>
</organism>
<dbReference type="AlphaFoldDB" id="A0A8J5FKY7"/>
<feature type="compositionally biased region" description="Polar residues" evidence="3">
    <location>
        <begin position="420"/>
        <end position="450"/>
    </location>
</feature>
<gene>
    <name evidence="5" type="ORF">ZIOFF_054989</name>
</gene>
<evidence type="ECO:0000313" key="6">
    <source>
        <dbReference type="Proteomes" id="UP000734854"/>
    </source>
</evidence>
<protein>
    <recommendedName>
        <fullName evidence="4">Bromo domain-containing protein</fullName>
    </recommendedName>
</protein>
<dbReference type="InterPro" id="IPR036427">
    <property type="entry name" value="Bromodomain-like_sf"/>
</dbReference>
<accession>A0A8J5FKY7</accession>
<evidence type="ECO:0000256" key="2">
    <source>
        <dbReference type="PROSITE-ProRule" id="PRU00035"/>
    </source>
</evidence>
<dbReference type="EMBL" id="JACMSC010000015">
    <property type="protein sequence ID" value="KAG6486418.1"/>
    <property type="molecule type" value="Genomic_DNA"/>
</dbReference>
<reference evidence="5 6" key="1">
    <citation type="submission" date="2020-08" db="EMBL/GenBank/DDBJ databases">
        <title>Plant Genome Project.</title>
        <authorList>
            <person name="Zhang R.-G."/>
        </authorList>
    </citation>
    <scope>NUCLEOTIDE SEQUENCE [LARGE SCALE GENOMIC DNA]</scope>
    <source>
        <tissue evidence="5">Rhizome</tissue>
    </source>
</reference>
<feature type="region of interest" description="Disordered" evidence="3">
    <location>
        <begin position="304"/>
        <end position="336"/>
    </location>
</feature>
<dbReference type="SMART" id="SM00297">
    <property type="entry name" value="BROMO"/>
    <property type="match status" value="1"/>
</dbReference>
<dbReference type="SUPFAM" id="SSF47370">
    <property type="entry name" value="Bromodomain"/>
    <property type="match status" value="1"/>
</dbReference>
<feature type="compositionally biased region" description="Basic and acidic residues" evidence="3">
    <location>
        <begin position="47"/>
        <end position="74"/>
    </location>
</feature>
<keyword evidence="1 2" id="KW-0103">Bromodomain</keyword>
<name>A0A8J5FKY7_ZINOF</name>
<feature type="domain" description="Bromo" evidence="4">
    <location>
        <begin position="153"/>
        <end position="223"/>
    </location>
</feature>
<dbReference type="PANTHER" id="PTHR22881:SF27">
    <property type="entry name" value="BROMODOMAIN CONTAINING 7_9"/>
    <property type="match status" value="1"/>
</dbReference>
<dbReference type="PROSITE" id="PS00633">
    <property type="entry name" value="BROMODOMAIN_1"/>
    <property type="match status" value="1"/>
</dbReference>
<dbReference type="Gene3D" id="1.20.920.10">
    <property type="entry name" value="Bromodomain-like"/>
    <property type="match status" value="1"/>
</dbReference>
<feature type="compositionally biased region" description="Polar residues" evidence="3">
    <location>
        <begin position="115"/>
        <end position="124"/>
    </location>
</feature>
<feature type="region of interest" description="Disordered" evidence="3">
    <location>
        <begin position="1"/>
        <end position="135"/>
    </location>
</feature>
<evidence type="ECO:0000256" key="1">
    <source>
        <dbReference type="ARBA" id="ARBA00023117"/>
    </source>
</evidence>
<dbReference type="PROSITE" id="PS50014">
    <property type="entry name" value="BROMODOMAIN_2"/>
    <property type="match status" value="1"/>
</dbReference>
<dbReference type="CDD" id="cd04369">
    <property type="entry name" value="Bromodomain"/>
    <property type="match status" value="1"/>
</dbReference>
<dbReference type="Proteomes" id="UP000734854">
    <property type="component" value="Unassembled WGS sequence"/>
</dbReference>
<feature type="region of interest" description="Disordered" evidence="3">
    <location>
        <begin position="415"/>
        <end position="475"/>
    </location>
</feature>
<dbReference type="InterPro" id="IPR018359">
    <property type="entry name" value="Bromodomain_CS"/>
</dbReference>
<feature type="compositionally biased region" description="Basic and acidic residues" evidence="3">
    <location>
        <begin position="241"/>
        <end position="253"/>
    </location>
</feature>
<feature type="compositionally biased region" description="Basic and acidic residues" evidence="3">
    <location>
        <begin position="312"/>
        <end position="322"/>
    </location>
</feature>
<feature type="region of interest" description="Disordered" evidence="3">
    <location>
        <begin position="241"/>
        <end position="280"/>
    </location>
</feature>
<dbReference type="Pfam" id="PF00439">
    <property type="entry name" value="Bromodomain"/>
    <property type="match status" value="1"/>
</dbReference>
<keyword evidence="6" id="KW-1185">Reference proteome</keyword>
<dbReference type="PANTHER" id="PTHR22881">
    <property type="entry name" value="BROMODOMAIN CONTAINING PROTEIN"/>
    <property type="match status" value="1"/>
</dbReference>
<dbReference type="InterPro" id="IPR001487">
    <property type="entry name" value="Bromodomain"/>
</dbReference>
<evidence type="ECO:0000256" key="3">
    <source>
        <dbReference type="SAM" id="MobiDB-lite"/>
    </source>
</evidence>
<proteinExistence type="predicted"/>
<dbReference type="InterPro" id="IPR051831">
    <property type="entry name" value="Bromodomain_contain_prot"/>
</dbReference>